<evidence type="ECO:0000313" key="4">
    <source>
        <dbReference type="Proteomes" id="UP000288805"/>
    </source>
</evidence>
<proteinExistence type="predicted"/>
<comment type="caution">
    <text evidence="3">The sequence shown here is derived from an EMBL/GenBank/DDBJ whole genome shotgun (WGS) entry which is preliminary data.</text>
</comment>
<keyword evidence="1" id="KW-0472">Membrane</keyword>
<protein>
    <submittedName>
        <fullName evidence="3">Uncharacterized protein</fullName>
    </submittedName>
</protein>
<feature type="chain" id="PRO_5019456360" evidence="2">
    <location>
        <begin position="41"/>
        <end position="102"/>
    </location>
</feature>
<evidence type="ECO:0000256" key="2">
    <source>
        <dbReference type="SAM" id="SignalP"/>
    </source>
</evidence>
<dbReference type="Proteomes" id="UP000288805">
    <property type="component" value="Unassembled WGS sequence"/>
</dbReference>
<gene>
    <name evidence="3" type="ORF">CK203_097054</name>
</gene>
<dbReference type="EMBL" id="QGNW01001372">
    <property type="protein sequence ID" value="RVW43645.1"/>
    <property type="molecule type" value="Genomic_DNA"/>
</dbReference>
<keyword evidence="1" id="KW-0812">Transmembrane</keyword>
<dbReference type="AlphaFoldDB" id="A0A438E790"/>
<reference evidence="3 4" key="1">
    <citation type="journal article" date="2018" name="PLoS Genet.">
        <title>Population sequencing reveals clonal diversity and ancestral inbreeding in the grapevine cultivar Chardonnay.</title>
        <authorList>
            <person name="Roach M.J."/>
            <person name="Johnson D.L."/>
            <person name="Bohlmann J."/>
            <person name="van Vuuren H.J."/>
            <person name="Jones S.J."/>
            <person name="Pretorius I.S."/>
            <person name="Schmidt S.A."/>
            <person name="Borneman A.R."/>
        </authorList>
    </citation>
    <scope>NUCLEOTIDE SEQUENCE [LARGE SCALE GENOMIC DNA]</scope>
    <source>
        <strain evidence="4">cv. Chardonnay</strain>
        <tissue evidence="3">Leaf</tissue>
    </source>
</reference>
<accession>A0A438E790</accession>
<keyword evidence="1" id="KW-1133">Transmembrane helix</keyword>
<feature type="transmembrane region" description="Helical" evidence="1">
    <location>
        <begin position="56"/>
        <end position="80"/>
    </location>
</feature>
<keyword evidence="2" id="KW-0732">Signal</keyword>
<feature type="signal peptide" evidence="2">
    <location>
        <begin position="1"/>
        <end position="40"/>
    </location>
</feature>
<evidence type="ECO:0000313" key="3">
    <source>
        <dbReference type="EMBL" id="RVW43645.1"/>
    </source>
</evidence>
<name>A0A438E790_VITVI</name>
<organism evidence="3 4">
    <name type="scientific">Vitis vinifera</name>
    <name type="common">Grape</name>
    <dbReference type="NCBI Taxonomy" id="29760"/>
    <lineage>
        <taxon>Eukaryota</taxon>
        <taxon>Viridiplantae</taxon>
        <taxon>Streptophyta</taxon>
        <taxon>Embryophyta</taxon>
        <taxon>Tracheophyta</taxon>
        <taxon>Spermatophyta</taxon>
        <taxon>Magnoliopsida</taxon>
        <taxon>eudicotyledons</taxon>
        <taxon>Gunneridae</taxon>
        <taxon>Pentapetalae</taxon>
        <taxon>rosids</taxon>
        <taxon>Vitales</taxon>
        <taxon>Vitaceae</taxon>
        <taxon>Viteae</taxon>
        <taxon>Vitis</taxon>
    </lineage>
</organism>
<evidence type="ECO:0000256" key="1">
    <source>
        <dbReference type="SAM" id="Phobius"/>
    </source>
</evidence>
<sequence length="102" mass="11304">MKMNFKVKRASHHPLHLPHLGCMTTFFFFFIFSLFQGSTAQNATLDASEVASSLKINSLVMVLVFHFICNFFSTILGSLASCSRNLTSGSLPKLLHIANPII</sequence>